<evidence type="ECO:0000256" key="2">
    <source>
        <dbReference type="ARBA" id="ARBA00022840"/>
    </source>
</evidence>
<name>A0A4R4VN90_9ACTN</name>
<dbReference type="CDD" id="cd06170">
    <property type="entry name" value="LuxR_C_like"/>
    <property type="match status" value="1"/>
</dbReference>
<accession>A0A4R4VN90</accession>
<gene>
    <name evidence="4" type="ORF">E1292_20535</name>
</gene>
<dbReference type="SUPFAM" id="SSF52540">
    <property type="entry name" value="P-loop containing nucleoside triphosphate hydrolases"/>
    <property type="match status" value="1"/>
</dbReference>
<dbReference type="SMART" id="SM00421">
    <property type="entry name" value="HTH_LUXR"/>
    <property type="match status" value="1"/>
</dbReference>
<dbReference type="Pfam" id="PF13191">
    <property type="entry name" value="AAA_16"/>
    <property type="match status" value="1"/>
</dbReference>
<evidence type="ECO:0000313" key="5">
    <source>
        <dbReference type="Proteomes" id="UP000295258"/>
    </source>
</evidence>
<dbReference type="PROSITE" id="PS50043">
    <property type="entry name" value="HTH_LUXR_2"/>
    <property type="match status" value="1"/>
</dbReference>
<keyword evidence="1" id="KW-0547">Nucleotide-binding</keyword>
<reference evidence="4 5" key="1">
    <citation type="submission" date="2019-03" db="EMBL/GenBank/DDBJ databases">
        <title>Draft genome sequences of novel Actinobacteria.</title>
        <authorList>
            <person name="Sahin N."/>
            <person name="Ay H."/>
            <person name="Saygin H."/>
        </authorList>
    </citation>
    <scope>NUCLEOTIDE SEQUENCE [LARGE SCALE GENOMIC DNA]</scope>
    <source>
        <strain evidence="4 5">KC310</strain>
    </source>
</reference>
<dbReference type="InterPro" id="IPR027417">
    <property type="entry name" value="P-loop_NTPase"/>
</dbReference>
<dbReference type="InterPro" id="IPR041664">
    <property type="entry name" value="AAA_16"/>
</dbReference>
<dbReference type="Gene3D" id="1.10.10.10">
    <property type="entry name" value="Winged helix-like DNA-binding domain superfamily/Winged helix DNA-binding domain"/>
    <property type="match status" value="1"/>
</dbReference>
<dbReference type="EMBL" id="SMKO01000052">
    <property type="protein sequence ID" value="TDD03705.1"/>
    <property type="molecule type" value="Genomic_DNA"/>
</dbReference>
<dbReference type="Gene3D" id="1.25.40.10">
    <property type="entry name" value="Tetratricopeptide repeat domain"/>
    <property type="match status" value="1"/>
</dbReference>
<dbReference type="GO" id="GO:0003677">
    <property type="term" value="F:DNA binding"/>
    <property type="evidence" value="ECO:0007669"/>
    <property type="project" value="InterPro"/>
</dbReference>
<sequence>MLHGRRAEQALIDGLLDGARRGVSGSAIIRGEPGIGKTVLLDHAESGADGMLILRAAGIESEAEVPFAGLYLLLRTALDHLDALPEPQRRALAGAFGLGAASGDRFMIGAAVLSLLADVAERAPLLCLVDDAHWLDHASAEALLFAARRLDREGVVLLFASREYGGVLCSAGLTDIEVHGLDPRSAAALLDDGGAVLSPAAREELIAETRGNPLALRELSAAALPAGPRVGPIPLTSRVLDAFHHQVRTLPAAGQTLLLAAAADGTGDLATLLRAARELGAGVADLQPAEAIRLVSASGGRLAFRHPLIRAAVYHGASLGQRIAAHAALAVAFSEQGDVDRHAWHLAAATTGPDEEVAAVLERAAAGAAARNGHAAAATGYERAVQLSPDPAAAMGRLALACEAGVTSGQLQWARVRAQRGLRSEPEPAIRARLIDVQARAEFVDGDLRHAHRLLVTAAEMLARTDPERAFWILMAALHAAWAARTDPKLISEPADRFDALALGPDAPLMSVAWLARWATAASLDRDTAAYPPLESVIAKARAAAAATGPAALVEVSSFAFIAARDAVSADVAAELVAEARAGGAIFSLPVGLGQLCLTQTVLGRHREALINGTEAVKTARDTGQPLWERYACAALAYLAAIEGDEERCRRNAERAELDTDAPAGASTGTAWAQYGLALLDLGYGRVQDAYDRLRAMLRCPTRHHSAVQRCVPDLVEAAVRLGRPGDVAAEAERYARWARTMGQPWIDALATRCRAMLTSDAGAERHFQRALALHEQDSRPFEHARTALLYGEWLRRTRRKGEARTHLGTALRLFDELGSAPWAARTRSELGASGVGAPRAAASDVFADLTPQELQISRLAAQGMSNRDIAAQLFLSPRTVAYHLYKAYPKLGISSRGELAGLHRP</sequence>
<comment type="caution">
    <text evidence="4">The sequence shown here is derived from an EMBL/GenBank/DDBJ whole genome shotgun (WGS) entry which is preliminary data.</text>
</comment>
<evidence type="ECO:0000313" key="4">
    <source>
        <dbReference type="EMBL" id="TDD03705.1"/>
    </source>
</evidence>
<dbReference type="InterPro" id="IPR036388">
    <property type="entry name" value="WH-like_DNA-bd_sf"/>
</dbReference>
<dbReference type="PRINTS" id="PR00038">
    <property type="entry name" value="HTHLUXR"/>
</dbReference>
<protein>
    <submittedName>
        <fullName evidence="4">Helix-turn-helix transcriptional regulator</fullName>
    </submittedName>
</protein>
<dbReference type="GO" id="GO:0006355">
    <property type="term" value="P:regulation of DNA-templated transcription"/>
    <property type="evidence" value="ECO:0007669"/>
    <property type="project" value="InterPro"/>
</dbReference>
<evidence type="ECO:0000256" key="1">
    <source>
        <dbReference type="ARBA" id="ARBA00022741"/>
    </source>
</evidence>
<dbReference type="Pfam" id="PF00196">
    <property type="entry name" value="GerE"/>
    <property type="match status" value="1"/>
</dbReference>
<dbReference type="InterPro" id="IPR011990">
    <property type="entry name" value="TPR-like_helical_dom_sf"/>
</dbReference>
<organism evidence="4 5">
    <name type="scientific">Nonomuraea deserti</name>
    <dbReference type="NCBI Taxonomy" id="1848322"/>
    <lineage>
        <taxon>Bacteria</taxon>
        <taxon>Bacillati</taxon>
        <taxon>Actinomycetota</taxon>
        <taxon>Actinomycetes</taxon>
        <taxon>Streptosporangiales</taxon>
        <taxon>Streptosporangiaceae</taxon>
        <taxon>Nonomuraea</taxon>
    </lineage>
</organism>
<feature type="domain" description="HTH luxR-type" evidence="3">
    <location>
        <begin position="843"/>
        <end position="906"/>
    </location>
</feature>
<dbReference type="GO" id="GO:0005737">
    <property type="term" value="C:cytoplasm"/>
    <property type="evidence" value="ECO:0007669"/>
    <property type="project" value="TreeGrafter"/>
</dbReference>
<dbReference type="GO" id="GO:0005524">
    <property type="term" value="F:ATP binding"/>
    <property type="evidence" value="ECO:0007669"/>
    <property type="project" value="UniProtKB-KW"/>
</dbReference>
<dbReference type="PANTHER" id="PTHR16305">
    <property type="entry name" value="TESTICULAR SOLUBLE ADENYLYL CYCLASE"/>
    <property type="match status" value="1"/>
</dbReference>
<dbReference type="GO" id="GO:0004016">
    <property type="term" value="F:adenylate cyclase activity"/>
    <property type="evidence" value="ECO:0007669"/>
    <property type="project" value="TreeGrafter"/>
</dbReference>
<dbReference type="InterPro" id="IPR000792">
    <property type="entry name" value="Tscrpt_reg_LuxR_C"/>
</dbReference>
<keyword evidence="5" id="KW-1185">Reference proteome</keyword>
<dbReference type="SUPFAM" id="SSF46894">
    <property type="entry name" value="C-terminal effector domain of the bipartite response regulators"/>
    <property type="match status" value="1"/>
</dbReference>
<evidence type="ECO:0000259" key="3">
    <source>
        <dbReference type="PROSITE" id="PS50043"/>
    </source>
</evidence>
<dbReference type="PANTHER" id="PTHR16305:SF35">
    <property type="entry name" value="TRANSCRIPTIONAL ACTIVATOR DOMAIN"/>
    <property type="match status" value="1"/>
</dbReference>
<dbReference type="SUPFAM" id="SSF48452">
    <property type="entry name" value="TPR-like"/>
    <property type="match status" value="1"/>
</dbReference>
<keyword evidence="2" id="KW-0067">ATP-binding</keyword>
<dbReference type="InterPro" id="IPR016032">
    <property type="entry name" value="Sig_transdc_resp-reg_C-effctor"/>
</dbReference>
<dbReference type="RefSeq" id="WP_132596851.1">
    <property type="nucleotide sequence ID" value="NZ_SMKO01000052.1"/>
</dbReference>
<dbReference type="AlphaFoldDB" id="A0A4R4VN90"/>
<dbReference type="Proteomes" id="UP000295258">
    <property type="component" value="Unassembled WGS sequence"/>
</dbReference>
<proteinExistence type="predicted"/>